<keyword evidence="1" id="KW-0472">Membrane</keyword>
<dbReference type="GO" id="GO:0070475">
    <property type="term" value="P:rRNA base methylation"/>
    <property type="evidence" value="ECO:0007669"/>
    <property type="project" value="InterPro"/>
</dbReference>
<gene>
    <name evidence="3" type="ORF">O6P43_001811</name>
</gene>
<sequence length="270" mass="30975">MEGFHLGFTREKRIKHYSSTQKILLVGEGDFSFSACLARAFGTAANMVATSLDSRDSLRLKYSNVMANLNLLRMFGCTILHEVDVHTMSHHPLLRMKRFDRIIFNFPHAGFQNKEIHFHQIMLHQTVVRGFLRNAREMLTENGEIHVTHKTSYPFSDWNIEKLGQEVGLFMIEKAPFFLCEYPGYINKRGHGVRCDESFPVGECCTFKFVKVATNSAVQPQAVNSLSDIVTVRPHLVYHIRYNSIGLYNILGCIVILLLYCCLTISFYNI</sequence>
<evidence type="ECO:0000313" key="3">
    <source>
        <dbReference type="EMBL" id="KAJ7982722.1"/>
    </source>
</evidence>
<keyword evidence="1" id="KW-0812">Transmembrane</keyword>
<dbReference type="InterPro" id="IPR029063">
    <property type="entry name" value="SAM-dependent_MTases_sf"/>
</dbReference>
<feature type="transmembrane region" description="Helical" evidence="1">
    <location>
        <begin position="247"/>
        <end position="268"/>
    </location>
</feature>
<dbReference type="Proteomes" id="UP001163823">
    <property type="component" value="Chromosome 1"/>
</dbReference>
<dbReference type="PANTHER" id="PTHR11538:SF89">
    <property type="entry name" value="PROTEIN, PUTATIVE (DUF2431)-RELATED"/>
    <property type="match status" value="1"/>
</dbReference>
<evidence type="ECO:0000256" key="1">
    <source>
        <dbReference type="SAM" id="Phobius"/>
    </source>
</evidence>
<evidence type="ECO:0000259" key="2">
    <source>
        <dbReference type="Pfam" id="PF10354"/>
    </source>
</evidence>
<dbReference type="PANTHER" id="PTHR11538">
    <property type="entry name" value="PHENYLALANYL-TRNA SYNTHETASE"/>
    <property type="match status" value="1"/>
</dbReference>
<dbReference type="GO" id="GO:0070042">
    <property type="term" value="F:rRNA (uridine-N3-)-methyltransferase activity"/>
    <property type="evidence" value="ECO:0007669"/>
    <property type="project" value="InterPro"/>
</dbReference>
<dbReference type="EMBL" id="JARAOO010000001">
    <property type="protein sequence ID" value="KAJ7982722.1"/>
    <property type="molecule type" value="Genomic_DNA"/>
</dbReference>
<reference evidence="3 4" key="1">
    <citation type="journal article" date="2023" name="Science">
        <title>Elucidation of the pathway for biosynthesis of saponin adjuvants from the soapbark tree.</title>
        <authorList>
            <person name="Reed J."/>
            <person name="Orme A."/>
            <person name="El-Demerdash A."/>
            <person name="Owen C."/>
            <person name="Martin L.B.B."/>
            <person name="Misra R.C."/>
            <person name="Kikuchi S."/>
            <person name="Rejzek M."/>
            <person name="Martin A.C."/>
            <person name="Harkess A."/>
            <person name="Leebens-Mack J."/>
            <person name="Louveau T."/>
            <person name="Stephenson M.J."/>
            <person name="Osbourn A."/>
        </authorList>
    </citation>
    <scope>NUCLEOTIDE SEQUENCE [LARGE SCALE GENOMIC DNA]</scope>
    <source>
        <strain evidence="3">S10</strain>
    </source>
</reference>
<dbReference type="Pfam" id="PF10354">
    <property type="entry name" value="BMT5-like"/>
    <property type="match status" value="1"/>
</dbReference>
<accession>A0AAD7QJJ9</accession>
<dbReference type="SUPFAM" id="SSF53335">
    <property type="entry name" value="S-adenosyl-L-methionine-dependent methyltransferases"/>
    <property type="match status" value="1"/>
</dbReference>
<feature type="domain" description="25S rRNA (uridine-N(3))-methyltransferase BMT5-like" evidence="2">
    <location>
        <begin position="24"/>
        <end position="189"/>
    </location>
</feature>
<proteinExistence type="predicted"/>
<name>A0AAD7QJJ9_QUISA</name>
<keyword evidence="4" id="KW-1185">Reference proteome</keyword>
<organism evidence="3 4">
    <name type="scientific">Quillaja saponaria</name>
    <name type="common">Soap bark tree</name>
    <dbReference type="NCBI Taxonomy" id="32244"/>
    <lineage>
        <taxon>Eukaryota</taxon>
        <taxon>Viridiplantae</taxon>
        <taxon>Streptophyta</taxon>
        <taxon>Embryophyta</taxon>
        <taxon>Tracheophyta</taxon>
        <taxon>Spermatophyta</taxon>
        <taxon>Magnoliopsida</taxon>
        <taxon>eudicotyledons</taxon>
        <taxon>Gunneridae</taxon>
        <taxon>Pentapetalae</taxon>
        <taxon>rosids</taxon>
        <taxon>fabids</taxon>
        <taxon>Fabales</taxon>
        <taxon>Quillajaceae</taxon>
        <taxon>Quillaja</taxon>
    </lineage>
</organism>
<dbReference type="AlphaFoldDB" id="A0AAD7QJJ9"/>
<comment type="caution">
    <text evidence="3">The sequence shown here is derived from an EMBL/GenBank/DDBJ whole genome shotgun (WGS) entry which is preliminary data.</text>
</comment>
<dbReference type="FunFam" id="3.40.50.150:FF:000440">
    <property type="entry name" value="Os09g0479300 protein"/>
    <property type="match status" value="1"/>
</dbReference>
<keyword evidence="1" id="KW-1133">Transmembrane helix</keyword>
<dbReference type="KEGG" id="qsa:O6P43_001811"/>
<dbReference type="GO" id="GO:0005737">
    <property type="term" value="C:cytoplasm"/>
    <property type="evidence" value="ECO:0007669"/>
    <property type="project" value="TreeGrafter"/>
</dbReference>
<dbReference type="InterPro" id="IPR019446">
    <property type="entry name" value="BMT5-like"/>
</dbReference>
<evidence type="ECO:0000313" key="4">
    <source>
        <dbReference type="Proteomes" id="UP001163823"/>
    </source>
</evidence>
<protein>
    <submittedName>
        <fullName evidence="3">DUF2431 domain protein</fullName>
    </submittedName>
</protein>